<evidence type="ECO:0000313" key="1">
    <source>
        <dbReference type="EMBL" id="SDW55424.1"/>
    </source>
</evidence>
<reference evidence="2" key="1">
    <citation type="submission" date="2016-10" db="EMBL/GenBank/DDBJ databases">
        <authorList>
            <person name="Varghese N."/>
            <person name="Submissions S."/>
        </authorList>
    </citation>
    <scope>NUCLEOTIDE SEQUENCE [LARGE SCALE GENOMIC DNA]</scope>
    <source>
        <strain evidence="2">DSM 15718</strain>
    </source>
</reference>
<name>A0A1H2UIS4_9FLAO</name>
<dbReference type="Proteomes" id="UP000198569">
    <property type="component" value="Unassembled WGS sequence"/>
</dbReference>
<proteinExistence type="predicted"/>
<protein>
    <submittedName>
        <fullName evidence="1">Uncharacterized protein</fullName>
    </submittedName>
</protein>
<organism evidence="1 2">
    <name type="scientific">Flavobacterium degerlachei</name>
    <dbReference type="NCBI Taxonomy" id="229203"/>
    <lineage>
        <taxon>Bacteria</taxon>
        <taxon>Pseudomonadati</taxon>
        <taxon>Bacteroidota</taxon>
        <taxon>Flavobacteriia</taxon>
        <taxon>Flavobacteriales</taxon>
        <taxon>Flavobacteriaceae</taxon>
        <taxon>Flavobacterium</taxon>
    </lineage>
</organism>
<dbReference type="AlphaFoldDB" id="A0A1H2UIS4"/>
<evidence type="ECO:0000313" key="2">
    <source>
        <dbReference type="Proteomes" id="UP000198569"/>
    </source>
</evidence>
<accession>A0A1H2UIS4</accession>
<keyword evidence="2" id="KW-1185">Reference proteome</keyword>
<gene>
    <name evidence="1" type="ORF">SAMN05444338_103169</name>
</gene>
<sequence>MLNSEKTGITLGLSSCSSEKMVEKYSVSYDDENKIERITKELISFGKKISKTDFFKRLIRDIQSTEEKTRELASAILCDFLEFDIADFEFKNLKFGIEIIIEQLKTEKNINAEQKLTEGLFEFILHEKMSTDQKTELLEKLTEISSYVVWSYLGDELQENSEELNSEKLQKYYIENIPKWKEKDEQIYEKEKIDQYYKKVK</sequence>
<dbReference type="EMBL" id="FNMV01000003">
    <property type="protein sequence ID" value="SDW55424.1"/>
    <property type="molecule type" value="Genomic_DNA"/>
</dbReference>